<dbReference type="Gene3D" id="3.90.550.10">
    <property type="entry name" value="Spore Coat Polysaccharide Biosynthesis Protein SpsA, Chain A"/>
    <property type="match status" value="1"/>
</dbReference>
<feature type="region of interest" description="Disordered" evidence="6">
    <location>
        <begin position="463"/>
        <end position="486"/>
    </location>
</feature>
<feature type="compositionally biased region" description="Basic and acidic residues" evidence="6">
    <location>
        <begin position="476"/>
        <end position="486"/>
    </location>
</feature>
<protein>
    <recommendedName>
        <fullName evidence="4">2-C-methyl-D-erythritol 4-phosphate cytidylyltransferase</fullName>
        <ecNumber evidence="4">2.7.7.60</ecNumber>
    </recommendedName>
    <alternativeName>
        <fullName evidence="4">4-diphosphocytidyl-2C-methyl-D-erythritol synthase</fullName>
    </alternativeName>
    <alternativeName>
        <fullName evidence="4">MEP cytidylyltransferase</fullName>
        <shortName evidence="4">MCT</shortName>
    </alternativeName>
</protein>
<evidence type="ECO:0000256" key="5">
    <source>
        <dbReference type="RuleBase" id="RU000363"/>
    </source>
</evidence>
<dbReference type="Pfam" id="PF00106">
    <property type="entry name" value="adh_short"/>
    <property type="match status" value="1"/>
</dbReference>
<comment type="catalytic activity">
    <reaction evidence="4">
        <text>2-C-methyl-D-erythritol 4-phosphate + CTP + H(+) = 4-CDP-2-C-methyl-D-erythritol + diphosphate</text>
        <dbReference type="Rhea" id="RHEA:13429"/>
        <dbReference type="ChEBI" id="CHEBI:15378"/>
        <dbReference type="ChEBI" id="CHEBI:33019"/>
        <dbReference type="ChEBI" id="CHEBI:37563"/>
        <dbReference type="ChEBI" id="CHEBI:57823"/>
        <dbReference type="ChEBI" id="CHEBI:58262"/>
        <dbReference type="EC" id="2.7.7.60"/>
    </reaction>
</comment>
<dbReference type="InterPro" id="IPR001228">
    <property type="entry name" value="IspD"/>
</dbReference>
<keyword evidence="8" id="KW-1185">Reference proteome</keyword>
<dbReference type="InterPro" id="IPR012115">
    <property type="entry name" value="CDP-ribitol_syn"/>
</dbReference>
<dbReference type="InterPro" id="IPR029044">
    <property type="entry name" value="Nucleotide-diphossugar_trans"/>
</dbReference>
<dbReference type="SUPFAM" id="SSF53448">
    <property type="entry name" value="Nucleotide-diphospho-sugar transferases"/>
    <property type="match status" value="1"/>
</dbReference>
<comment type="function">
    <text evidence="4">Catalyzes the formation of 4-diphosphocytidyl-2-C-methyl-D-erythritol from CTP and 2-C-methyl-D-erythritol 4-phosphate (MEP).</text>
</comment>
<dbReference type="PRINTS" id="PR00080">
    <property type="entry name" value="SDRFAMILY"/>
</dbReference>
<dbReference type="PANTHER" id="PTHR32125:SF4">
    <property type="entry name" value="2-C-METHYL-D-ERYTHRITOL 4-PHOSPHATE CYTIDYLYLTRANSFERASE, CHLOROPLASTIC"/>
    <property type="match status" value="1"/>
</dbReference>
<evidence type="ECO:0000256" key="1">
    <source>
        <dbReference type="ARBA" id="ARBA00006484"/>
    </source>
</evidence>
<keyword evidence="2 4" id="KW-0808">Transferase</keyword>
<dbReference type="EMBL" id="JAYMRS010000007">
    <property type="protein sequence ID" value="MFB8769782.1"/>
    <property type="molecule type" value="Genomic_DNA"/>
</dbReference>
<dbReference type="Proteomes" id="UP001585053">
    <property type="component" value="Unassembled WGS sequence"/>
</dbReference>
<feature type="site" description="Positions MEP for the nucleophilic attack" evidence="4">
    <location>
        <position position="224"/>
    </location>
</feature>
<feature type="site" description="Positions MEP for the nucleophilic attack" evidence="4">
    <location>
        <position position="165"/>
    </location>
</feature>
<dbReference type="HAMAP" id="MF_00108">
    <property type="entry name" value="IspD"/>
    <property type="match status" value="1"/>
</dbReference>
<feature type="site" description="Transition state stabilizer" evidence="4">
    <location>
        <position position="24"/>
    </location>
</feature>
<comment type="caution">
    <text evidence="7">The sequence shown here is derived from an EMBL/GenBank/DDBJ whole genome shotgun (WGS) entry which is preliminary data.</text>
</comment>
<comment type="similarity">
    <text evidence="4">Belongs to the IspD/TarI cytidylyltransferase family. IspD subfamily.</text>
</comment>
<evidence type="ECO:0000256" key="3">
    <source>
        <dbReference type="ARBA" id="ARBA00022695"/>
    </source>
</evidence>
<dbReference type="InterPro" id="IPR002347">
    <property type="entry name" value="SDR_fam"/>
</dbReference>
<gene>
    <name evidence="4" type="primary">ispD</name>
    <name evidence="7" type="ORF">VSQ78_18895</name>
</gene>
<dbReference type="InterPro" id="IPR034683">
    <property type="entry name" value="IspD/TarI"/>
</dbReference>
<proteinExistence type="inferred from homology"/>
<dbReference type="PRINTS" id="PR00081">
    <property type="entry name" value="GDHRDH"/>
</dbReference>
<dbReference type="CDD" id="cd02516">
    <property type="entry name" value="CDP-ME_synthetase"/>
    <property type="match status" value="1"/>
</dbReference>
<accession>A0ABV5DYW5</accession>
<dbReference type="PANTHER" id="PTHR32125">
    <property type="entry name" value="2-C-METHYL-D-ERYTHRITOL 4-PHOSPHATE CYTIDYLYLTRANSFERASE, CHLOROPLASTIC"/>
    <property type="match status" value="1"/>
</dbReference>
<dbReference type="SUPFAM" id="SSF51735">
    <property type="entry name" value="NAD(P)-binding Rossmann-fold domains"/>
    <property type="match status" value="1"/>
</dbReference>
<evidence type="ECO:0000256" key="4">
    <source>
        <dbReference type="HAMAP-Rule" id="MF_00108"/>
    </source>
</evidence>
<dbReference type="InterPro" id="IPR036291">
    <property type="entry name" value="NAD(P)-bd_dom_sf"/>
</dbReference>
<dbReference type="EC" id="2.7.7.60" evidence="4"/>
<comment type="similarity">
    <text evidence="1 5">Belongs to the short-chain dehydrogenases/reductases (SDR) family.</text>
</comment>
<dbReference type="RefSeq" id="WP_376737625.1">
    <property type="nucleotide sequence ID" value="NZ_JAYMRS010000007.1"/>
</dbReference>
<evidence type="ECO:0000313" key="8">
    <source>
        <dbReference type="Proteomes" id="UP001585053"/>
    </source>
</evidence>
<evidence type="ECO:0000313" key="7">
    <source>
        <dbReference type="EMBL" id="MFB8769782.1"/>
    </source>
</evidence>
<dbReference type="PIRSF" id="PIRSF036586">
    <property type="entry name" value="CDP-ribitol_syn"/>
    <property type="match status" value="1"/>
</dbReference>
<comment type="pathway">
    <text evidence="4">Isoprenoid biosynthesis; isopentenyl diphosphate biosynthesis via DXP pathway; isopentenyl diphosphate from 1-deoxy-D-xylulose 5-phosphate: step 2/6.</text>
</comment>
<dbReference type="Gene3D" id="3.40.50.720">
    <property type="entry name" value="NAD(P)-binding Rossmann-like Domain"/>
    <property type="match status" value="1"/>
</dbReference>
<keyword evidence="4" id="KW-0414">Isoprene biosynthesis</keyword>
<dbReference type="Pfam" id="PF01128">
    <property type="entry name" value="IspD"/>
    <property type="match status" value="1"/>
</dbReference>
<evidence type="ECO:0000256" key="2">
    <source>
        <dbReference type="ARBA" id="ARBA00022679"/>
    </source>
</evidence>
<feature type="site" description="Transition state stabilizer" evidence="4">
    <location>
        <position position="31"/>
    </location>
</feature>
<dbReference type="InterPro" id="IPR050088">
    <property type="entry name" value="IspD/TarI_cytidylyltransf_bact"/>
</dbReference>
<dbReference type="GO" id="GO:0016779">
    <property type="term" value="F:nucleotidyltransferase activity"/>
    <property type="evidence" value="ECO:0007669"/>
    <property type="project" value="UniProtKB-KW"/>
</dbReference>
<name>A0ABV5DYW5_9ACTN</name>
<reference evidence="7 8" key="1">
    <citation type="submission" date="2024-01" db="EMBL/GenBank/DDBJ databases">
        <title>Genome mining of biosynthetic gene clusters to explore secondary metabolites of Streptomyces sp.</title>
        <authorList>
            <person name="Baig A."/>
            <person name="Ajitkumar Shintre N."/>
            <person name="Kumar H."/>
            <person name="Anbarasu A."/>
            <person name="Ramaiah S."/>
        </authorList>
    </citation>
    <scope>NUCLEOTIDE SEQUENCE [LARGE SCALE GENOMIC DNA]</scope>
    <source>
        <strain evidence="7 8">A01</strain>
    </source>
</reference>
<dbReference type="InterPro" id="IPR020904">
    <property type="entry name" value="Sc_DH/Rdtase_CS"/>
</dbReference>
<dbReference type="CDD" id="cd05233">
    <property type="entry name" value="SDR_c"/>
    <property type="match status" value="1"/>
</dbReference>
<evidence type="ECO:0000256" key="6">
    <source>
        <dbReference type="SAM" id="MobiDB-lite"/>
    </source>
</evidence>
<keyword evidence="3 4" id="KW-0548">Nucleotidyltransferase</keyword>
<organism evidence="7 8">
    <name type="scientific">Nocardiopsis alba</name>
    <dbReference type="NCBI Taxonomy" id="53437"/>
    <lineage>
        <taxon>Bacteria</taxon>
        <taxon>Bacillati</taxon>
        <taxon>Actinomycetota</taxon>
        <taxon>Actinomycetes</taxon>
        <taxon>Streptosporangiales</taxon>
        <taxon>Nocardiopsidaceae</taxon>
        <taxon>Nocardiopsis</taxon>
    </lineage>
</organism>
<dbReference type="PROSITE" id="PS00061">
    <property type="entry name" value="ADH_SHORT"/>
    <property type="match status" value="1"/>
</dbReference>
<sequence>MPDNALPSATRTVAIVLAGGSGQRIGLATPKQLLKIAGKTILEHTLHIFEQAPRVDEVIVMMNPGFVSDAEAIVRKAGLAKVSRVLPGGTSRNATTQLALDALSHLPSESTNVLFHDAVRPMLSQRIIDDCVTALGTHRAVDVAIPSSDTIIEVDDDVITDVPTRSRLRRGQTPQAFRLATIKDAYVKAWDDPDFEATDDCSVVLRYSPDVPIHVVAGEEQNMKVTQPVDIFIADKLFQLGTAATPEYTEHDYTEGLQGRTMVVFGGSYGIGAGIADLAEKHGARVFRYSRSATRTNVANPEDVAAALEQAHSATGRIDHVVNTAGVLKISRLDRTDPAEIEEAVRVNYLAPVNIARAAFPYLAQTGGQLLLYTSSSYTRGRAEYSLYSSTKAATVNLTQALADEWSEDGVRINCINPERTQTPMRSKAFGEEPAGSLLSADKVAHTSVDVLLSDLTGHVIDVRREDPAGPAAGARSREQEREGAQ</sequence>